<accession>A0A8H3BU87</accession>
<dbReference type="Proteomes" id="UP000663888">
    <property type="component" value="Unassembled WGS sequence"/>
</dbReference>
<name>A0A8H3BU87_9AGAM</name>
<feature type="compositionally biased region" description="Polar residues" evidence="1">
    <location>
        <begin position="194"/>
        <end position="205"/>
    </location>
</feature>
<feature type="region of interest" description="Disordered" evidence="1">
    <location>
        <begin position="191"/>
        <end position="221"/>
    </location>
</feature>
<dbReference type="EMBL" id="CAJMWX010001074">
    <property type="protein sequence ID" value="CAE6465447.1"/>
    <property type="molecule type" value="Genomic_DNA"/>
</dbReference>
<protein>
    <recommendedName>
        <fullName evidence="2">LYR motif-containing protein Cup1-like N-terminal domain-containing protein</fullName>
    </recommendedName>
</protein>
<feature type="region of interest" description="Disordered" evidence="1">
    <location>
        <begin position="315"/>
        <end position="355"/>
    </location>
</feature>
<organism evidence="3 4">
    <name type="scientific">Rhizoctonia solani</name>
    <dbReference type="NCBI Taxonomy" id="456999"/>
    <lineage>
        <taxon>Eukaryota</taxon>
        <taxon>Fungi</taxon>
        <taxon>Dikarya</taxon>
        <taxon>Basidiomycota</taxon>
        <taxon>Agaricomycotina</taxon>
        <taxon>Agaricomycetes</taxon>
        <taxon>Cantharellales</taxon>
        <taxon>Ceratobasidiaceae</taxon>
        <taxon>Rhizoctonia</taxon>
    </lineage>
</organism>
<evidence type="ECO:0000313" key="4">
    <source>
        <dbReference type="Proteomes" id="UP000663888"/>
    </source>
</evidence>
<dbReference type="InterPro" id="IPR046896">
    <property type="entry name" value="Cup1-like_N"/>
</dbReference>
<sequence>MGSTSRFEVLSLYRSLLRETHKLPDPLVRFTYSTYIRDRFRKNAQLLDEGLRYRKIKTAQQKLRQLQAANSGDKTAVSRTLRFAYGITGPIHHQNLLVYKRTGDPPSPSDTRPPPYPPALKALLASPLARTKPGLKSQPDEPAALSLALDKRGWLGKLPERRERNLWWNWWREEPTKTLVPTEIEVIEPKLDASATSPLEPTKSTGDFDDPSSRAPSTPLRLRQLGLPVARTQESGLLRRAEEYSRSHIIPKAPRRSAEQSPGSQDQGSETAMVIPPQSRFMRRRYRELLSKMPLLSFKPTSHLPIPPTIAPDSAPYLNSPPASPTPSGKFSVSISPSAATLGPRSRTTYSIMSQEDRQWIERARETKQFSIPKSGQPRSAKS</sequence>
<evidence type="ECO:0000259" key="2">
    <source>
        <dbReference type="Pfam" id="PF20263"/>
    </source>
</evidence>
<gene>
    <name evidence="3" type="ORF">RDB_LOCUS97866</name>
</gene>
<dbReference type="CDD" id="cd20273">
    <property type="entry name" value="Complex1_LYR_unchar"/>
    <property type="match status" value="1"/>
</dbReference>
<feature type="compositionally biased region" description="Basic and acidic residues" evidence="1">
    <location>
        <begin position="237"/>
        <end position="246"/>
    </location>
</feature>
<proteinExistence type="predicted"/>
<feature type="compositionally biased region" description="Polar residues" evidence="1">
    <location>
        <begin position="259"/>
        <end position="270"/>
    </location>
</feature>
<evidence type="ECO:0000313" key="3">
    <source>
        <dbReference type="EMBL" id="CAE6465447.1"/>
    </source>
</evidence>
<feature type="region of interest" description="Disordered" evidence="1">
    <location>
        <begin position="233"/>
        <end position="272"/>
    </location>
</feature>
<reference evidence="3" key="1">
    <citation type="submission" date="2021-01" db="EMBL/GenBank/DDBJ databases">
        <authorList>
            <person name="Kaushik A."/>
        </authorList>
    </citation>
    <scope>NUCLEOTIDE SEQUENCE</scope>
    <source>
        <strain evidence="3">AG4-R118</strain>
    </source>
</reference>
<dbReference type="Pfam" id="PF20263">
    <property type="entry name" value="LYRM2-like"/>
    <property type="match status" value="1"/>
</dbReference>
<feature type="compositionally biased region" description="Polar residues" evidence="1">
    <location>
        <begin position="326"/>
        <end position="339"/>
    </location>
</feature>
<evidence type="ECO:0000256" key="1">
    <source>
        <dbReference type="SAM" id="MobiDB-lite"/>
    </source>
</evidence>
<comment type="caution">
    <text evidence="3">The sequence shown here is derived from an EMBL/GenBank/DDBJ whole genome shotgun (WGS) entry which is preliminary data.</text>
</comment>
<dbReference type="AlphaFoldDB" id="A0A8H3BU87"/>
<feature type="domain" description="LYR motif-containing protein Cup1-like N-terminal" evidence="2">
    <location>
        <begin position="12"/>
        <end position="96"/>
    </location>
</feature>